<accession>A0A699X7J6</accession>
<comment type="caution">
    <text evidence="4">The sequence shown here is derived from an EMBL/GenBank/DDBJ whole genome shotgun (WGS) entry which is preliminary data.</text>
</comment>
<dbReference type="PANTHER" id="PTHR19856">
    <property type="entry name" value="WD-REPEATCONTAINING PROTEIN WDR1"/>
    <property type="match status" value="1"/>
</dbReference>
<dbReference type="InterPro" id="IPR001680">
    <property type="entry name" value="WD40_rpt"/>
</dbReference>
<dbReference type="PROSITE" id="PS50294">
    <property type="entry name" value="WD_REPEATS_REGION"/>
    <property type="match status" value="1"/>
</dbReference>
<feature type="non-terminal residue" evidence="4">
    <location>
        <position position="98"/>
    </location>
</feature>
<sequence>GDVTLVASDDSIVVYSKGSKVSSLPVKYGATSIAANGSTVAVGGNDKLVHIYTLSGTELKETGTELRRATAAISAIAFSPSGSKVAFGSSNGKIYAYE</sequence>
<keyword evidence="2" id="KW-0677">Repeat</keyword>
<evidence type="ECO:0000256" key="3">
    <source>
        <dbReference type="PROSITE-ProRule" id="PRU00221"/>
    </source>
</evidence>
<dbReference type="InterPro" id="IPR036322">
    <property type="entry name" value="WD40_repeat_dom_sf"/>
</dbReference>
<name>A0A699X7J6_TANCI</name>
<gene>
    <name evidence="4" type="ORF">Tci_926419</name>
</gene>
<dbReference type="Pfam" id="PF00400">
    <property type="entry name" value="WD40"/>
    <property type="match status" value="1"/>
</dbReference>
<feature type="repeat" description="WD" evidence="3">
    <location>
        <begin position="66"/>
        <end position="98"/>
    </location>
</feature>
<dbReference type="GO" id="GO:0030864">
    <property type="term" value="C:cortical actin cytoskeleton"/>
    <property type="evidence" value="ECO:0007669"/>
    <property type="project" value="TreeGrafter"/>
</dbReference>
<dbReference type="PANTHER" id="PTHR19856:SF0">
    <property type="entry name" value="WD REPEAT-CONTAINING PROTEIN 1"/>
    <property type="match status" value="1"/>
</dbReference>
<dbReference type="InterPro" id="IPR015943">
    <property type="entry name" value="WD40/YVTN_repeat-like_dom_sf"/>
</dbReference>
<evidence type="ECO:0000256" key="1">
    <source>
        <dbReference type="ARBA" id="ARBA00022574"/>
    </source>
</evidence>
<proteinExistence type="predicted"/>
<evidence type="ECO:0000313" key="4">
    <source>
        <dbReference type="EMBL" id="GFD54450.1"/>
    </source>
</evidence>
<dbReference type="SMART" id="SM00320">
    <property type="entry name" value="WD40"/>
    <property type="match status" value="2"/>
</dbReference>
<protein>
    <submittedName>
        <fullName evidence="4">Uncharacterized protein</fullName>
    </submittedName>
</protein>
<keyword evidence="1 3" id="KW-0853">WD repeat</keyword>
<evidence type="ECO:0000256" key="2">
    <source>
        <dbReference type="ARBA" id="ARBA00022737"/>
    </source>
</evidence>
<dbReference type="SUPFAM" id="SSF50978">
    <property type="entry name" value="WD40 repeat-like"/>
    <property type="match status" value="1"/>
</dbReference>
<dbReference type="EMBL" id="BKCJ011806012">
    <property type="protein sequence ID" value="GFD54450.1"/>
    <property type="molecule type" value="Genomic_DNA"/>
</dbReference>
<dbReference type="AlphaFoldDB" id="A0A699X7J6"/>
<dbReference type="PROSITE" id="PS50082">
    <property type="entry name" value="WD_REPEATS_2"/>
    <property type="match status" value="1"/>
</dbReference>
<dbReference type="Gene3D" id="2.130.10.10">
    <property type="entry name" value="YVTN repeat-like/Quinoprotein amine dehydrogenase"/>
    <property type="match status" value="1"/>
</dbReference>
<dbReference type="GO" id="GO:0051015">
    <property type="term" value="F:actin filament binding"/>
    <property type="evidence" value="ECO:0007669"/>
    <property type="project" value="TreeGrafter"/>
</dbReference>
<reference evidence="4" key="1">
    <citation type="journal article" date="2019" name="Sci. Rep.">
        <title>Draft genome of Tanacetum cinerariifolium, the natural source of mosquito coil.</title>
        <authorList>
            <person name="Yamashiro T."/>
            <person name="Shiraishi A."/>
            <person name="Satake H."/>
            <person name="Nakayama K."/>
        </authorList>
    </citation>
    <scope>NUCLEOTIDE SEQUENCE</scope>
</reference>
<organism evidence="4">
    <name type="scientific">Tanacetum cinerariifolium</name>
    <name type="common">Dalmatian daisy</name>
    <name type="synonym">Chrysanthemum cinerariifolium</name>
    <dbReference type="NCBI Taxonomy" id="118510"/>
    <lineage>
        <taxon>Eukaryota</taxon>
        <taxon>Viridiplantae</taxon>
        <taxon>Streptophyta</taxon>
        <taxon>Embryophyta</taxon>
        <taxon>Tracheophyta</taxon>
        <taxon>Spermatophyta</taxon>
        <taxon>Magnoliopsida</taxon>
        <taxon>eudicotyledons</taxon>
        <taxon>Gunneridae</taxon>
        <taxon>Pentapetalae</taxon>
        <taxon>asterids</taxon>
        <taxon>campanulids</taxon>
        <taxon>Asterales</taxon>
        <taxon>Asteraceae</taxon>
        <taxon>Asteroideae</taxon>
        <taxon>Anthemideae</taxon>
        <taxon>Anthemidinae</taxon>
        <taxon>Tanacetum</taxon>
    </lineage>
</organism>
<feature type="non-terminal residue" evidence="4">
    <location>
        <position position="1"/>
    </location>
</feature>
<dbReference type="GO" id="GO:0030042">
    <property type="term" value="P:actin filament depolymerization"/>
    <property type="evidence" value="ECO:0007669"/>
    <property type="project" value="TreeGrafter"/>
</dbReference>